<dbReference type="GO" id="GO:0015036">
    <property type="term" value="F:disulfide oxidoreductase activity"/>
    <property type="evidence" value="ECO:0007669"/>
    <property type="project" value="TreeGrafter"/>
</dbReference>
<dbReference type="Pfam" id="PF00085">
    <property type="entry name" value="Thioredoxin"/>
    <property type="match status" value="1"/>
</dbReference>
<protein>
    <submittedName>
        <fullName evidence="9">Thioredoxin-related transmembrane protein 2a</fullName>
    </submittedName>
</protein>
<feature type="transmembrane region" description="Helical" evidence="7">
    <location>
        <begin position="79"/>
        <end position="106"/>
    </location>
</feature>
<evidence type="ECO:0000256" key="5">
    <source>
        <dbReference type="ARBA" id="ARBA00023136"/>
    </source>
</evidence>
<dbReference type="PANTHER" id="PTHR15853">
    <property type="entry name" value="THIOREDOXIN-RELATED"/>
    <property type="match status" value="1"/>
</dbReference>
<dbReference type="PROSITE" id="PS51352">
    <property type="entry name" value="THIOREDOXIN_2"/>
    <property type="match status" value="1"/>
</dbReference>
<evidence type="ECO:0000256" key="6">
    <source>
        <dbReference type="SAM" id="MobiDB-lite"/>
    </source>
</evidence>
<keyword evidence="4 7" id="KW-1133">Transmembrane helix</keyword>
<feature type="transmembrane region" description="Helical" evidence="7">
    <location>
        <begin position="12"/>
        <end position="32"/>
    </location>
</feature>
<dbReference type="GeneTree" id="ENSGT00390000003751"/>
<dbReference type="InterPro" id="IPR036249">
    <property type="entry name" value="Thioredoxin-like_sf"/>
</dbReference>
<dbReference type="SUPFAM" id="SSF52833">
    <property type="entry name" value="Thioredoxin-like"/>
    <property type="match status" value="1"/>
</dbReference>
<dbReference type="InterPro" id="IPR013766">
    <property type="entry name" value="Thioredoxin_domain"/>
</dbReference>
<dbReference type="Proteomes" id="UP000694389">
    <property type="component" value="Unassembled WGS sequence"/>
</dbReference>
<feature type="region of interest" description="Disordered" evidence="6">
    <location>
        <begin position="430"/>
        <end position="469"/>
    </location>
</feature>
<dbReference type="Ensembl" id="ENSDLAT00005074908.1">
    <property type="protein sequence ID" value="ENSDLAP00005063482.1"/>
    <property type="gene ID" value="ENSDLAG00005015395.2"/>
</dbReference>
<evidence type="ECO:0000256" key="4">
    <source>
        <dbReference type="ARBA" id="ARBA00022989"/>
    </source>
</evidence>
<proteinExistence type="predicted"/>
<dbReference type="InterPro" id="IPR037463">
    <property type="entry name" value="TMX2_thioredoxin_dom"/>
</dbReference>
<dbReference type="AlphaFoldDB" id="A0A8P4FWT7"/>
<evidence type="ECO:0000313" key="10">
    <source>
        <dbReference type="Proteomes" id="UP000694389"/>
    </source>
</evidence>
<accession>A0A8P4FWT7</accession>
<evidence type="ECO:0000256" key="7">
    <source>
        <dbReference type="SAM" id="Phobius"/>
    </source>
</evidence>
<dbReference type="CDD" id="cd02962">
    <property type="entry name" value="TMX2"/>
    <property type="match status" value="1"/>
</dbReference>
<dbReference type="PANTHER" id="PTHR15853:SF0">
    <property type="entry name" value="THIOREDOXIN-RELATED TRANSMEMBRANE PROTEIN 2"/>
    <property type="match status" value="1"/>
</dbReference>
<organism evidence="9 10">
    <name type="scientific">Dicentrarchus labrax</name>
    <name type="common">European seabass</name>
    <name type="synonym">Morone labrax</name>
    <dbReference type="NCBI Taxonomy" id="13489"/>
    <lineage>
        <taxon>Eukaryota</taxon>
        <taxon>Metazoa</taxon>
        <taxon>Chordata</taxon>
        <taxon>Craniata</taxon>
        <taxon>Vertebrata</taxon>
        <taxon>Euteleostomi</taxon>
        <taxon>Actinopterygii</taxon>
        <taxon>Neopterygii</taxon>
        <taxon>Teleostei</taxon>
        <taxon>Neoteleostei</taxon>
        <taxon>Acanthomorphata</taxon>
        <taxon>Eupercaria</taxon>
        <taxon>Moronidae</taxon>
        <taxon>Dicentrarchus</taxon>
    </lineage>
</organism>
<keyword evidence="2 7" id="KW-0812">Transmembrane</keyword>
<name>A0A8P4FWT7_DICLA</name>
<keyword evidence="5 7" id="KW-0472">Membrane</keyword>
<reference evidence="9" key="2">
    <citation type="submission" date="2025-09" db="UniProtKB">
        <authorList>
            <consortium name="Ensembl"/>
        </authorList>
    </citation>
    <scope>IDENTIFICATION</scope>
</reference>
<sequence length="469" mass="53865">MSFEVQMNTRATNYKYSVVSLLFFGTQTIHYLAWSMNFSRLFCITLSNNLSRLYRASVSSVGLPTAPASLVCSSPETHLFKVFFCVTSLLCSIFSPSFLCLCFFFFSQHPPNLRRAAAPRNDDVRFIWRMRSSTKSPLGTKVSFFSCHSSSNSQRVTVGSASMGLITGLCTFLYHLPQIYKWLLKPYYIASFFMTVAFLLVRKAPGLCEYLATQREDGNSCDFDWRELEILMFLSAIVMMKNRRAITLEQHIGNLFLFSKVANVILFFRLDIRLGILYVSLCVAFIMTCKPPLYMGPEYIKYFSDTTIDEELQRDSRVTWIVEFYANWSSDCQSFAPVFADLSLKYNCPGLRFGKVDIGRYGEVSQRYRVSTSPLARQLPSLVLFQGGREIMRRPMVDNKGRAVSWTFNEENIIREFNLNELFQKSKKLNKGHGLKEEEQNGFQPEEGGDELHPETDNPEEPTESKKDQ</sequence>
<dbReference type="InterPro" id="IPR039101">
    <property type="entry name" value="TMX2"/>
</dbReference>
<evidence type="ECO:0000259" key="8">
    <source>
        <dbReference type="PROSITE" id="PS51352"/>
    </source>
</evidence>
<feature type="domain" description="Thioredoxin" evidence="8">
    <location>
        <begin position="294"/>
        <end position="431"/>
    </location>
</feature>
<keyword evidence="3" id="KW-0732">Signal</keyword>
<evidence type="ECO:0000256" key="1">
    <source>
        <dbReference type="ARBA" id="ARBA00004583"/>
    </source>
</evidence>
<evidence type="ECO:0000313" key="9">
    <source>
        <dbReference type="Ensembl" id="ENSDLAP00005063482.1"/>
    </source>
</evidence>
<comment type="subcellular location">
    <subcellularLocation>
        <location evidence="1">Mitochondrion membrane</location>
        <topology evidence="1">Single-pass type I membrane protein</topology>
    </subcellularLocation>
</comment>
<dbReference type="Gene3D" id="3.40.30.10">
    <property type="entry name" value="Glutaredoxin"/>
    <property type="match status" value="1"/>
</dbReference>
<feature type="transmembrane region" description="Helical" evidence="7">
    <location>
        <begin position="156"/>
        <end position="176"/>
    </location>
</feature>
<evidence type="ECO:0000256" key="2">
    <source>
        <dbReference type="ARBA" id="ARBA00022692"/>
    </source>
</evidence>
<feature type="transmembrane region" description="Helical" evidence="7">
    <location>
        <begin position="182"/>
        <end position="201"/>
    </location>
</feature>
<keyword evidence="10" id="KW-1185">Reference proteome</keyword>
<evidence type="ECO:0000256" key="3">
    <source>
        <dbReference type="ARBA" id="ARBA00022729"/>
    </source>
</evidence>
<reference evidence="9" key="1">
    <citation type="submission" date="2025-08" db="UniProtKB">
        <authorList>
            <consortium name="Ensembl"/>
        </authorList>
    </citation>
    <scope>IDENTIFICATION</scope>
</reference>
<dbReference type="GO" id="GO:0007420">
    <property type="term" value="P:brain development"/>
    <property type="evidence" value="ECO:0007669"/>
    <property type="project" value="TreeGrafter"/>
</dbReference>
<feature type="transmembrane region" description="Helical" evidence="7">
    <location>
        <begin position="276"/>
        <end position="294"/>
    </location>
</feature>
<dbReference type="GO" id="GO:0031966">
    <property type="term" value="C:mitochondrial membrane"/>
    <property type="evidence" value="ECO:0007669"/>
    <property type="project" value="UniProtKB-SubCell"/>
</dbReference>